<proteinExistence type="predicted"/>
<sequence>MDIIDTIKKDKAYLKCKLVVKSWEKDFKLKYNRTPSKFDIKEAPAKIKYAYKKYFQLKSNALESSLSICDIDDEPIMSPEPANQLEHTTTEPKSPQLEIPALPSGQELEKLLSTSNLQPNSNTFTPFTENLSKKLFQNRKFSLRNPRKLSLPRTQPACENKSFSNEQLLNNSQEHQTFQNNTELHLDSELVTSFNNPESLDTSKNISMLSYVPRTSGLTGTPPIRQLNDAWLDRATGIVADGSGHSKEPEKFGLANIKHLDIKEKPCDYVEKKHLDIKEKACDYVENSESEEEDISCKLKPALKKRKLESVTVENTLHEQHTQSKLTKAGISETKLTTKSRHKNNKNNASSLENQPLDIQEYIPYGLEKDIQPRHLQISNVLKTVNSFEKSDKHEDSKESSSLEGKIKSGTLNENFVKINIEKKVFVRGKKSMNYSKYKKQLWKSKKSLHGGMEFPESGKIACFKCGETGHMARYCRSHKGETLLPLDSYNENDIPTLEDMQKYASEPSSSSQSITDQLHESILASTFEPSQIPDSFMKMLAESSDDNGSGIKPFYNTNEENISVDLQQALAKFGHQSFRPGQENAIKRILCGKSTLLILSTGGGKSLCYQLPAYLYSQHYKCITLVISPLVSLMEDQVLNVPEFIKAGCYHTNQSQTQRSKILQCLKDGLLNILLISPEALIAGDSSNGISGLFKSLPPIAFACIDEAHCVSQWSHNFRPSYLMICRVLREKLNVNCILGLTATASQTTIKSIISHLNIADGANGVIRNPALPDNLCLSVSIEKDKDKALVSYLLSEQIIQFNAIIVYCIRRDECERVAAVLRSCLQETGKVNMESKKNKRKRMSYIAEAYHAGMSAAQRKKIQKHFMDGTLRIIVATVAFGMGINKSDIRCIIHFNMPSSFESYVQEVGRAGRDGKLAYCHVILSKGSSDKNELLKHIHANSIDRPTIRKLLSKMFIPCECAKSDKVSSHNYCTGHEVGIPTDATVEELDLPSENIATLLCYVELHPKQYIKFLNNAYINCKISSYGGPKKIHDAAKTCRPLAMALLLENKRNPGIMTSSVLEFNVIEVAAAIGWESGVTKYQLKNLEWNTESGTSQRSHLKVEFNTLGFRIRARGDLSPTELDSILDDLHNSVISQEKARLYQLEECNIAFHNFGNYSLENTQLTKDILFKVSNELKSTIQNYFERDNLPANMNLEERPLDVERVISDVRSIICIYKDCNFSGRSIARIFQGISSPNYPAIVWGRCKFWRSHLHEDFNGLIKIATQQIIQMK</sequence>
<name>A0ACC2QI51_9NEOP</name>
<organism evidence="1 2">
    <name type="scientific">Mythimna loreyi</name>
    <dbReference type="NCBI Taxonomy" id="667449"/>
    <lineage>
        <taxon>Eukaryota</taxon>
        <taxon>Metazoa</taxon>
        <taxon>Ecdysozoa</taxon>
        <taxon>Arthropoda</taxon>
        <taxon>Hexapoda</taxon>
        <taxon>Insecta</taxon>
        <taxon>Pterygota</taxon>
        <taxon>Neoptera</taxon>
        <taxon>Endopterygota</taxon>
        <taxon>Lepidoptera</taxon>
        <taxon>Glossata</taxon>
        <taxon>Ditrysia</taxon>
        <taxon>Noctuoidea</taxon>
        <taxon>Noctuidae</taxon>
        <taxon>Noctuinae</taxon>
        <taxon>Hadenini</taxon>
        <taxon>Mythimna</taxon>
    </lineage>
</organism>
<reference evidence="1" key="1">
    <citation type="submission" date="2023-03" db="EMBL/GenBank/DDBJ databases">
        <title>Chromosome-level genomes of two armyworms, Mythimna separata and Mythimna loreyi, provide insights into the biosynthesis and reception of sex pheromones.</title>
        <authorList>
            <person name="Zhao H."/>
        </authorList>
    </citation>
    <scope>NUCLEOTIDE SEQUENCE</scope>
    <source>
        <strain evidence="1">BeijingLab</strain>
    </source>
</reference>
<accession>A0ACC2QI51</accession>
<protein>
    <submittedName>
        <fullName evidence="1">Uncharacterized protein</fullName>
    </submittedName>
</protein>
<gene>
    <name evidence="1" type="ORF">PYW08_013388</name>
</gene>
<dbReference type="EMBL" id="CM056780">
    <property type="protein sequence ID" value="KAJ8716103.1"/>
    <property type="molecule type" value="Genomic_DNA"/>
</dbReference>
<evidence type="ECO:0000313" key="1">
    <source>
        <dbReference type="EMBL" id="KAJ8716103.1"/>
    </source>
</evidence>
<evidence type="ECO:0000313" key="2">
    <source>
        <dbReference type="Proteomes" id="UP001231649"/>
    </source>
</evidence>
<keyword evidence="2" id="KW-1185">Reference proteome</keyword>
<comment type="caution">
    <text evidence="1">The sequence shown here is derived from an EMBL/GenBank/DDBJ whole genome shotgun (WGS) entry which is preliminary data.</text>
</comment>
<dbReference type="Proteomes" id="UP001231649">
    <property type="component" value="Chromosome 4"/>
</dbReference>